<comment type="catalytic activity">
    <reaction evidence="8 9">
        <text>(1S,2R)-1-C-(indol-3-yl)glycerol 3-phosphate + L-serine = D-glyceraldehyde 3-phosphate + L-tryptophan + H2O</text>
        <dbReference type="Rhea" id="RHEA:10532"/>
        <dbReference type="ChEBI" id="CHEBI:15377"/>
        <dbReference type="ChEBI" id="CHEBI:33384"/>
        <dbReference type="ChEBI" id="CHEBI:57912"/>
        <dbReference type="ChEBI" id="CHEBI:58866"/>
        <dbReference type="ChEBI" id="CHEBI:59776"/>
        <dbReference type="EC" id="4.2.1.20"/>
    </reaction>
</comment>
<dbReference type="RefSeq" id="WP_011973831.1">
    <property type="nucleotide sequence ID" value="NC_009635.1"/>
</dbReference>
<dbReference type="FunFam" id="3.20.20.70:FF:000037">
    <property type="entry name" value="Tryptophan synthase alpha chain"/>
    <property type="match status" value="1"/>
</dbReference>
<dbReference type="Gene3D" id="3.20.20.70">
    <property type="entry name" value="Aldolase class I"/>
    <property type="match status" value="1"/>
</dbReference>
<dbReference type="PROSITE" id="PS00167">
    <property type="entry name" value="TRP_SYNTHASE_ALPHA"/>
    <property type="match status" value="1"/>
</dbReference>
<evidence type="ECO:0000256" key="10">
    <source>
        <dbReference type="RuleBase" id="RU003662"/>
    </source>
</evidence>
<evidence type="ECO:0000256" key="6">
    <source>
        <dbReference type="ARBA" id="ARBA00023141"/>
    </source>
</evidence>
<dbReference type="GO" id="GO:0005829">
    <property type="term" value="C:cytosol"/>
    <property type="evidence" value="ECO:0007669"/>
    <property type="project" value="TreeGrafter"/>
</dbReference>
<feature type="active site" description="Proton acceptor" evidence="9">
    <location>
        <position position="45"/>
    </location>
</feature>
<feature type="active site" description="Proton acceptor" evidence="9">
    <location>
        <position position="34"/>
    </location>
</feature>
<comment type="pathway">
    <text evidence="2 9">Amino-acid biosynthesis; L-tryptophan biosynthesis; L-tryptophan from chorismate: step 5/5.</text>
</comment>
<dbReference type="HOGENOM" id="CLU_016734_0_2_2"/>
<dbReference type="PANTHER" id="PTHR43406">
    <property type="entry name" value="TRYPTOPHAN SYNTHASE, ALPHA CHAIN"/>
    <property type="match status" value="1"/>
</dbReference>
<dbReference type="KEGG" id="mae:Maeo_1122"/>
<evidence type="ECO:0000256" key="8">
    <source>
        <dbReference type="ARBA" id="ARBA00049047"/>
    </source>
</evidence>
<comment type="subunit">
    <text evidence="3 9">Tetramer of two alpha and two beta chains.</text>
</comment>
<dbReference type="Pfam" id="PF00290">
    <property type="entry name" value="Trp_syntA"/>
    <property type="match status" value="1"/>
</dbReference>
<dbReference type="GeneID" id="5327017"/>
<evidence type="ECO:0000256" key="2">
    <source>
        <dbReference type="ARBA" id="ARBA00004733"/>
    </source>
</evidence>
<dbReference type="SUPFAM" id="SSF51366">
    <property type="entry name" value="Ribulose-phoshate binding barrel"/>
    <property type="match status" value="1"/>
</dbReference>
<dbReference type="eggNOG" id="arCOG01086">
    <property type="taxonomic scope" value="Archaea"/>
</dbReference>
<gene>
    <name evidence="9" type="primary">trpA</name>
    <name evidence="11" type="ordered locus">Maeo_1122</name>
</gene>
<name>A6UW27_META3</name>
<evidence type="ECO:0000256" key="1">
    <source>
        <dbReference type="ARBA" id="ARBA00003365"/>
    </source>
</evidence>
<evidence type="ECO:0000313" key="12">
    <source>
        <dbReference type="Proteomes" id="UP000001106"/>
    </source>
</evidence>
<dbReference type="PANTHER" id="PTHR43406:SF1">
    <property type="entry name" value="TRYPTOPHAN SYNTHASE ALPHA CHAIN, CHLOROPLASTIC"/>
    <property type="match status" value="1"/>
</dbReference>
<evidence type="ECO:0000256" key="7">
    <source>
        <dbReference type="ARBA" id="ARBA00023239"/>
    </source>
</evidence>
<dbReference type="OrthoDB" id="25658at2157"/>
<evidence type="ECO:0000256" key="5">
    <source>
        <dbReference type="ARBA" id="ARBA00022822"/>
    </source>
</evidence>
<dbReference type="EC" id="4.2.1.20" evidence="9"/>
<keyword evidence="5 9" id="KW-0822">Tryptophan biosynthesis</keyword>
<dbReference type="HAMAP" id="MF_00131">
    <property type="entry name" value="Trp_synth_alpha"/>
    <property type="match status" value="1"/>
</dbReference>
<dbReference type="UniPathway" id="UPA00035">
    <property type="reaction ID" value="UER00044"/>
</dbReference>
<dbReference type="InterPro" id="IPR011060">
    <property type="entry name" value="RibuloseP-bd_barrel"/>
</dbReference>
<evidence type="ECO:0000256" key="9">
    <source>
        <dbReference type="HAMAP-Rule" id="MF_00131"/>
    </source>
</evidence>
<keyword evidence="4 9" id="KW-0028">Amino-acid biosynthesis</keyword>
<dbReference type="InterPro" id="IPR013785">
    <property type="entry name" value="Aldolase_TIM"/>
</dbReference>
<dbReference type="CDD" id="cd04724">
    <property type="entry name" value="Tryptophan_synthase_alpha"/>
    <property type="match status" value="1"/>
</dbReference>
<evidence type="ECO:0000256" key="3">
    <source>
        <dbReference type="ARBA" id="ARBA00011270"/>
    </source>
</evidence>
<keyword evidence="6 9" id="KW-0057">Aromatic amino acid biosynthesis</keyword>
<dbReference type="GO" id="GO:0004834">
    <property type="term" value="F:tryptophan synthase activity"/>
    <property type="evidence" value="ECO:0007669"/>
    <property type="project" value="UniProtKB-UniRule"/>
</dbReference>
<dbReference type="STRING" id="419665.Maeo_1122"/>
<reference evidence="11" key="1">
    <citation type="submission" date="2007-06" db="EMBL/GenBank/DDBJ databases">
        <title>Complete sequence of Methanococcus aeolicus Nankai-3.</title>
        <authorList>
            <consortium name="US DOE Joint Genome Institute"/>
            <person name="Copeland A."/>
            <person name="Lucas S."/>
            <person name="Lapidus A."/>
            <person name="Barry K."/>
            <person name="Glavina del Rio T."/>
            <person name="Dalin E."/>
            <person name="Tice H."/>
            <person name="Pitluck S."/>
            <person name="Chain P."/>
            <person name="Malfatti S."/>
            <person name="Shin M."/>
            <person name="Vergez L."/>
            <person name="Schmutz J."/>
            <person name="Larimer F."/>
            <person name="Land M."/>
            <person name="Hauser L."/>
            <person name="Kyrpides N."/>
            <person name="Lykidis A."/>
            <person name="Sieprawska-Lupa M."/>
            <person name="Whitman W.B."/>
            <person name="Richardson P."/>
        </authorList>
    </citation>
    <scope>NUCLEOTIDE SEQUENCE [LARGE SCALE GENOMIC DNA]</scope>
    <source>
        <strain evidence="11">Nankai-3</strain>
    </source>
</reference>
<dbReference type="AlphaFoldDB" id="A6UW27"/>
<evidence type="ECO:0000256" key="4">
    <source>
        <dbReference type="ARBA" id="ARBA00022605"/>
    </source>
</evidence>
<keyword evidence="7 9" id="KW-0456">Lyase</keyword>
<accession>A6UW27</accession>
<dbReference type="EMBL" id="CP000743">
    <property type="protein sequence ID" value="ABR56699.1"/>
    <property type="molecule type" value="Genomic_DNA"/>
</dbReference>
<comment type="similarity">
    <text evidence="9 10">Belongs to the TrpA family.</text>
</comment>
<protein>
    <recommendedName>
        <fullName evidence="9">Tryptophan synthase alpha chain</fullName>
        <ecNumber evidence="9">4.2.1.20</ecNumber>
    </recommendedName>
</protein>
<sequence length="250" mass="27626">MDKKLVSFIVAGDPNTEATIKYMKALAKYSDIIELGIPFSDPMADGSAIQQADIRALNNGMKVSKVFDIIKEFRKTNSTPIVVMTYYNPVYFRGVENFIKSLKEAGGDGLIVVDLPVEDATDYLNICKKYNIKTVFLGAPNTTEERLKKIDDASSLFVYLVSVYGTTGTREGVSEEALNFLKNTKKVCKNPIYVGFGISKKEHVESFVNNGADGVIVGSAYVKIIEEFGDSEETIKRLEAKAKELKEGTK</sequence>
<keyword evidence="12" id="KW-1185">Reference proteome</keyword>
<dbReference type="Proteomes" id="UP000001106">
    <property type="component" value="Chromosome"/>
</dbReference>
<evidence type="ECO:0000313" key="11">
    <source>
        <dbReference type="EMBL" id="ABR56699.1"/>
    </source>
</evidence>
<comment type="function">
    <text evidence="1 9">The alpha subunit is responsible for the aldol cleavage of indoleglycerol phosphate to indole and glyceraldehyde 3-phosphate.</text>
</comment>
<proteinExistence type="inferred from homology"/>
<organism evidence="11 12">
    <name type="scientific">Methanococcus aeolicus (strain ATCC BAA-1280 / DSM 17508 / OCM 812 / Nankai-3)</name>
    <dbReference type="NCBI Taxonomy" id="419665"/>
    <lineage>
        <taxon>Archaea</taxon>
        <taxon>Methanobacteriati</taxon>
        <taxon>Methanobacteriota</taxon>
        <taxon>Methanomada group</taxon>
        <taxon>Methanococci</taxon>
        <taxon>Methanococcales</taxon>
        <taxon>Methanococcaceae</taxon>
        <taxon>Methanococcus</taxon>
    </lineage>
</organism>
<dbReference type="NCBIfam" id="TIGR00262">
    <property type="entry name" value="trpA"/>
    <property type="match status" value="1"/>
</dbReference>
<dbReference type="InterPro" id="IPR018204">
    <property type="entry name" value="Trp_synthase_alpha_AS"/>
</dbReference>
<dbReference type="InterPro" id="IPR002028">
    <property type="entry name" value="Trp_synthase_suA"/>
</dbReference>